<dbReference type="AlphaFoldDB" id="A0A178K990"/>
<reference evidence="2 3" key="1">
    <citation type="submission" date="2016-03" db="EMBL/GenBank/DDBJ databases">
        <title>Photobacterium proteolyticum sp. nov. a protease producing bacterium isolated from ocean sediments of Laizhou Bay.</title>
        <authorList>
            <person name="Li Y."/>
        </authorList>
    </citation>
    <scope>NUCLEOTIDE SEQUENCE [LARGE SCALE GENOMIC DNA]</scope>
    <source>
        <strain evidence="2 3">R-40508</strain>
    </source>
</reference>
<dbReference type="RefSeq" id="WP_068331565.1">
    <property type="nucleotide sequence ID" value="NZ_LVHF01000027.1"/>
</dbReference>
<dbReference type="Pfam" id="PF11143">
    <property type="entry name" value="DUF2919"/>
    <property type="match status" value="1"/>
</dbReference>
<comment type="caution">
    <text evidence="2">The sequence shown here is derived from an EMBL/GenBank/DDBJ whole genome shotgun (WGS) entry which is preliminary data.</text>
</comment>
<feature type="transmembrane region" description="Helical" evidence="1">
    <location>
        <begin position="94"/>
        <end position="112"/>
    </location>
</feature>
<dbReference type="EMBL" id="LVHF01000027">
    <property type="protein sequence ID" value="OAN13919.1"/>
    <property type="molecule type" value="Genomic_DNA"/>
</dbReference>
<name>A0A178K990_9GAMM</name>
<gene>
    <name evidence="2" type="ORF">A3K86_12890</name>
</gene>
<feature type="transmembrane region" description="Helical" evidence="1">
    <location>
        <begin position="57"/>
        <end position="74"/>
    </location>
</feature>
<evidence type="ECO:0000313" key="3">
    <source>
        <dbReference type="Proteomes" id="UP000078503"/>
    </source>
</evidence>
<dbReference type="Proteomes" id="UP000078503">
    <property type="component" value="Unassembled WGS sequence"/>
</dbReference>
<evidence type="ECO:0000256" key="1">
    <source>
        <dbReference type="SAM" id="Phobius"/>
    </source>
</evidence>
<feature type="transmembrane region" description="Helical" evidence="1">
    <location>
        <begin position="118"/>
        <end position="137"/>
    </location>
</feature>
<organism evidence="2 3">
    <name type="scientific">Photobacterium jeanii</name>
    <dbReference type="NCBI Taxonomy" id="858640"/>
    <lineage>
        <taxon>Bacteria</taxon>
        <taxon>Pseudomonadati</taxon>
        <taxon>Pseudomonadota</taxon>
        <taxon>Gammaproteobacteria</taxon>
        <taxon>Vibrionales</taxon>
        <taxon>Vibrionaceae</taxon>
        <taxon>Photobacterium</taxon>
    </lineage>
</organism>
<proteinExistence type="predicted"/>
<keyword evidence="1" id="KW-0812">Transmembrane</keyword>
<evidence type="ECO:0000313" key="2">
    <source>
        <dbReference type="EMBL" id="OAN13919.1"/>
    </source>
</evidence>
<dbReference type="OrthoDB" id="6314776at2"/>
<dbReference type="STRING" id="858640.A3K86_12890"/>
<keyword evidence="1" id="KW-1133">Transmembrane helix</keyword>
<feature type="transmembrane region" description="Helical" evidence="1">
    <location>
        <begin position="20"/>
        <end position="37"/>
    </location>
</feature>
<keyword evidence="3" id="KW-1185">Reference proteome</keyword>
<sequence length="153" mass="17616">MRYSLDAFDKHGLLKPSPMLWLVLAFSAKAWIVFVMAGSSREQGSQLLTLFYPIKETLYVGFVLGLPSILLTWLSGLRHRNNHLINTIWRHGKLLLLVAYISDCLLQTYHLITTQGVFSWSNGVMMVLTIWLTMYLLRSTRVKNTFADKPVER</sequence>
<keyword evidence="1" id="KW-0472">Membrane</keyword>
<dbReference type="InterPro" id="IPR021318">
    <property type="entry name" value="DUF2919"/>
</dbReference>
<protein>
    <recommendedName>
        <fullName evidence="4">DUF2919 domain-containing protein</fullName>
    </recommendedName>
</protein>
<accession>A0A178K990</accession>
<evidence type="ECO:0008006" key="4">
    <source>
        <dbReference type="Google" id="ProtNLM"/>
    </source>
</evidence>